<proteinExistence type="predicted"/>
<accession>A0ABR3NLI2</accession>
<comment type="caution">
    <text evidence="1">The sequence shown here is derived from an EMBL/GenBank/DDBJ whole genome shotgun (WGS) entry which is preliminary data.</text>
</comment>
<dbReference type="Proteomes" id="UP001558613">
    <property type="component" value="Unassembled WGS sequence"/>
</dbReference>
<keyword evidence="2" id="KW-1185">Reference proteome</keyword>
<evidence type="ECO:0000313" key="1">
    <source>
        <dbReference type="EMBL" id="KAL1277858.1"/>
    </source>
</evidence>
<protein>
    <submittedName>
        <fullName evidence="1">Uncharacterized protein</fullName>
    </submittedName>
</protein>
<dbReference type="EMBL" id="JAYMGO010000003">
    <property type="protein sequence ID" value="KAL1277858.1"/>
    <property type="molecule type" value="Genomic_DNA"/>
</dbReference>
<reference evidence="1 2" key="1">
    <citation type="submission" date="2023-09" db="EMBL/GenBank/DDBJ databases">
        <authorList>
            <person name="Wang M."/>
        </authorList>
    </citation>
    <scope>NUCLEOTIDE SEQUENCE [LARGE SCALE GENOMIC DNA]</scope>
    <source>
        <strain evidence="1">GT-2023</strain>
        <tissue evidence="1">Liver</tissue>
    </source>
</reference>
<sequence length="97" mass="11448">MPACWLKAQSQCDPVAPSDNFSLWGFKSEGQRVWLIRCLSKHRLNVTSYFSIQHSAIHLLRTDLVPSHRPHHDHMAWYEMPKQEKKNRKKKRVIGLD</sequence>
<gene>
    <name evidence="1" type="ORF">QQF64_024531</name>
</gene>
<name>A0ABR3NLI2_9TELE</name>
<evidence type="ECO:0000313" key="2">
    <source>
        <dbReference type="Proteomes" id="UP001558613"/>
    </source>
</evidence>
<organism evidence="1 2">
    <name type="scientific">Cirrhinus molitorella</name>
    <name type="common">mud carp</name>
    <dbReference type="NCBI Taxonomy" id="172907"/>
    <lineage>
        <taxon>Eukaryota</taxon>
        <taxon>Metazoa</taxon>
        <taxon>Chordata</taxon>
        <taxon>Craniata</taxon>
        <taxon>Vertebrata</taxon>
        <taxon>Euteleostomi</taxon>
        <taxon>Actinopterygii</taxon>
        <taxon>Neopterygii</taxon>
        <taxon>Teleostei</taxon>
        <taxon>Ostariophysi</taxon>
        <taxon>Cypriniformes</taxon>
        <taxon>Cyprinidae</taxon>
        <taxon>Labeoninae</taxon>
        <taxon>Labeonini</taxon>
        <taxon>Cirrhinus</taxon>
    </lineage>
</organism>